<feature type="transmembrane region" description="Helical" evidence="1">
    <location>
        <begin position="113"/>
        <end position="132"/>
    </location>
</feature>
<comment type="caution">
    <text evidence="3">The sequence shown here is derived from an EMBL/GenBank/DDBJ whole genome shotgun (WGS) entry which is preliminary data.</text>
</comment>
<feature type="transmembrane region" description="Helical" evidence="1">
    <location>
        <begin position="82"/>
        <end position="101"/>
    </location>
</feature>
<organism evidence="3 4">
    <name type="scientific">Sanghuangporus baumii</name>
    <name type="common">Phellinus baumii</name>
    <dbReference type="NCBI Taxonomy" id="108892"/>
    <lineage>
        <taxon>Eukaryota</taxon>
        <taxon>Fungi</taxon>
        <taxon>Dikarya</taxon>
        <taxon>Basidiomycota</taxon>
        <taxon>Agaricomycotina</taxon>
        <taxon>Agaricomycetes</taxon>
        <taxon>Hymenochaetales</taxon>
        <taxon>Hymenochaetaceae</taxon>
        <taxon>Sanghuangporus</taxon>
    </lineage>
</organism>
<dbReference type="Pfam" id="PF20151">
    <property type="entry name" value="DUF6533"/>
    <property type="match status" value="1"/>
</dbReference>
<feature type="transmembrane region" description="Helical" evidence="1">
    <location>
        <begin position="228"/>
        <end position="251"/>
    </location>
</feature>
<dbReference type="EMBL" id="LNZH02000092">
    <property type="protein sequence ID" value="OCB91347.1"/>
    <property type="molecule type" value="Genomic_DNA"/>
</dbReference>
<evidence type="ECO:0000256" key="1">
    <source>
        <dbReference type="SAM" id="Phobius"/>
    </source>
</evidence>
<sequence>MALSLAPSQVPVFVHDFTISRYFQAAAITSLTYDALITMDRENSPFRAISFVYFANRYSGLFGEITRVICKFAMWTRVVSNWFTIVLIDYILMIRVTALYSRLAKILTAVLQILLALEVVIMLWLCIHITLIEGLTTKNIAVGMTVCGESHNAQGFGITFWSIPMVYSTILFSLALYKAVGFWMINRSLEGLTLVKVLIQDQIIYFVLAIACNLLNVMEFKLRVSNGLLSALLDTLGSPAFLCILGSRMLFNLKEAAEKGVNGDTTLKTETRMSSVHFAQDGHRLVEEESGFD</sequence>
<dbReference type="Proteomes" id="UP000757232">
    <property type="component" value="Unassembled WGS sequence"/>
</dbReference>
<evidence type="ECO:0000259" key="2">
    <source>
        <dbReference type="Pfam" id="PF20151"/>
    </source>
</evidence>
<keyword evidence="1" id="KW-0812">Transmembrane</keyword>
<evidence type="ECO:0000313" key="3">
    <source>
        <dbReference type="EMBL" id="OCB91347.1"/>
    </source>
</evidence>
<reference evidence="3" key="1">
    <citation type="submission" date="2016-06" db="EMBL/GenBank/DDBJ databases">
        <title>Draft Genome sequence of the fungus Inonotus baumii.</title>
        <authorList>
            <person name="Zhu H."/>
            <person name="Lin W."/>
        </authorList>
    </citation>
    <scope>NUCLEOTIDE SEQUENCE</scope>
    <source>
        <strain evidence="3">821</strain>
    </source>
</reference>
<feature type="domain" description="DUF6533" evidence="2">
    <location>
        <begin position="22"/>
        <end position="62"/>
    </location>
</feature>
<dbReference type="AlphaFoldDB" id="A0A9Q5I439"/>
<protein>
    <recommendedName>
        <fullName evidence="2">DUF6533 domain-containing protein</fullName>
    </recommendedName>
</protein>
<keyword evidence="4" id="KW-1185">Reference proteome</keyword>
<gene>
    <name evidence="3" type="ORF">A7U60_g1386</name>
</gene>
<dbReference type="OrthoDB" id="3066463at2759"/>
<accession>A0A9Q5I439</accession>
<keyword evidence="1" id="KW-0472">Membrane</keyword>
<keyword evidence="1" id="KW-1133">Transmembrane helix</keyword>
<dbReference type="InterPro" id="IPR045340">
    <property type="entry name" value="DUF6533"/>
</dbReference>
<name>A0A9Q5I439_SANBA</name>
<proteinExistence type="predicted"/>
<feature type="transmembrane region" description="Helical" evidence="1">
    <location>
        <begin position="197"/>
        <end position="216"/>
    </location>
</feature>
<evidence type="ECO:0000313" key="4">
    <source>
        <dbReference type="Proteomes" id="UP000757232"/>
    </source>
</evidence>